<dbReference type="InterPro" id="IPR012337">
    <property type="entry name" value="RNaseH-like_sf"/>
</dbReference>
<reference evidence="2 3" key="1">
    <citation type="journal article" date="2015" name="Genome Announc.">
        <title>Whole-Genome Sequence of 'Candidatus Rickettsia asemboensis' Strain NMRCii, Isolated from Fleas of Western Kenya.</title>
        <authorList>
            <person name="Jima D.D."/>
            <person name="Luce-Fedrow A."/>
            <person name="Yang Y."/>
            <person name="Maina A.N."/>
            <person name="Snesrud E.C."/>
            <person name="Otiang E."/>
            <person name="Njenga K."/>
            <person name="Jarman R.G."/>
            <person name="Richards A.L."/>
            <person name="Hang J."/>
        </authorList>
    </citation>
    <scope>NUCLEOTIDE SEQUENCE [LARGE SCALE GENOMIC DNA]</scope>
    <source>
        <strain evidence="2 3">NMRCii</strain>
        <plasmid evidence="2">pRAS01</plasmid>
    </source>
</reference>
<dbReference type="NCBIfam" id="NF033591">
    <property type="entry name" value="transpos_IS4_2"/>
    <property type="match status" value="1"/>
</dbReference>
<proteinExistence type="predicted"/>
<dbReference type="Proteomes" id="UP000031952">
    <property type="component" value="Plasmid pRAS01"/>
</dbReference>
<feature type="domain" description="Transposase IS4-like" evidence="1">
    <location>
        <begin position="86"/>
        <end position="289"/>
    </location>
</feature>
<dbReference type="Gene3D" id="3.90.350.10">
    <property type="entry name" value="Transposase Inhibitor Protein From Tn5, Chain A, domain 1"/>
    <property type="match status" value="1"/>
</dbReference>
<geneLocation type="plasmid" evidence="2 3">
    <name>pRAS01</name>
</geneLocation>
<dbReference type="RefSeq" id="WP_062638844.1">
    <property type="nucleotide sequence ID" value="NZ_CP011517.1"/>
</dbReference>
<gene>
    <name evidence="2" type="ORF">SB78_p00130</name>
</gene>
<protein>
    <recommendedName>
        <fullName evidence="1">Transposase IS4-like domain-containing protein</fullName>
    </recommendedName>
</protein>
<name>A0A142IKI4_9RICK</name>
<dbReference type="Pfam" id="PF01609">
    <property type="entry name" value="DDE_Tnp_1"/>
    <property type="match status" value="1"/>
</dbReference>
<evidence type="ECO:0000313" key="2">
    <source>
        <dbReference type="EMBL" id="AMR60866.1"/>
    </source>
</evidence>
<dbReference type="EMBL" id="CP011517">
    <property type="protein sequence ID" value="AMR60866.1"/>
    <property type="molecule type" value="Genomic_DNA"/>
</dbReference>
<evidence type="ECO:0000313" key="3">
    <source>
        <dbReference type="Proteomes" id="UP000031952"/>
    </source>
</evidence>
<dbReference type="GO" id="GO:0006313">
    <property type="term" value="P:DNA transposition"/>
    <property type="evidence" value="ECO:0007669"/>
    <property type="project" value="InterPro"/>
</dbReference>
<evidence type="ECO:0000259" key="1">
    <source>
        <dbReference type="Pfam" id="PF01609"/>
    </source>
</evidence>
<dbReference type="GO" id="GO:0004803">
    <property type="term" value="F:transposase activity"/>
    <property type="evidence" value="ECO:0007669"/>
    <property type="project" value="InterPro"/>
</dbReference>
<sequence>MHQILLRELILYIDGNKSRLKCLSGMIISLMTGSSIYQKGLALGIVGNAKISSKTHRIYRFLKEFTFDYMKVASLILSFFGIENYVVAIDRTNWKFGKSDINILFLVIIIGKISVPVYWKSLPHSGVCSGELMEEFLQKFIKNLGVAKIKYLLADREFMNKEWLNFLINNHIKFAIPLKRDNKIRLEKSLKTITIVKIFNDLKALEYKVCSGVLWDKKVNFAAYKNDKSELMVLVSSIEIEVDIFALYRYRWSIERLFKHLKSGGFDIEKSHLVNLDRFEKLLVVAAITSGLIVKNGLIQNALNPIRIKSYKTIEKQLFSLFTYGFDYIKNAFYQSITAITQLIDTLLLPPKKELFHTLNFPLQKL</sequence>
<keyword evidence="3" id="KW-1185">Reference proteome</keyword>
<dbReference type="InterPro" id="IPR002559">
    <property type="entry name" value="Transposase_11"/>
</dbReference>
<organism evidence="2 3">
    <name type="scientific">Rickettsia asembonensis</name>
    <dbReference type="NCBI Taxonomy" id="1068590"/>
    <lineage>
        <taxon>Bacteria</taxon>
        <taxon>Pseudomonadati</taxon>
        <taxon>Pseudomonadota</taxon>
        <taxon>Alphaproteobacteria</taxon>
        <taxon>Rickettsiales</taxon>
        <taxon>Rickettsiaceae</taxon>
        <taxon>Rickettsieae</taxon>
        <taxon>Rickettsia</taxon>
        <taxon>spotted fever group</taxon>
    </lineage>
</organism>
<keyword evidence="2" id="KW-0614">Plasmid</keyword>
<dbReference type="SUPFAM" id="SSF53098">
    <property type="entry name" value="Ribonuclease H-like"/>
    <property type="match status" value="1"/>
</dbReference>
<dbReference type="GO" id="GO:0003677">
    <property type="term" value="F:DNA binding"/>
    <property type="evidence" value="ECO:0007669"/>
    <property type="project" value="InterPro"/>
</dbReference>
<dbReference type="InterPro" id="IPR047658">
    <property type="entry name" value="IS4-like_transpos"/>
</dbReference>
<dbReference type="AlphaFoldDB" id="A0A142IKI4"/>
<accession>A0A142IKI4</accession>